<dbReference type="RefSeq" id="WP_349086029.1">
    <property type="nucleotide sequence ID" value="NZ_JBBMEK010000265.1"/>
</dbReference>
<accession>A0ABV1B8Y7</accession>
<protein>
    <submittedName>
        <fullName evidence="1">Uncharacterized protein</fullName>
    </submittedName>
</protein>
<sequence>LPLIQSLRAYDFGRKEGTKQLEDDFLDHMLDMEEVLSGTLVPFHFILSSLPKECFPVCQEVRLFNRCAVEHAEKNYLLVTKNDIRQAEMPTAVYNKLSEIFWVPPDNRHKGWMFEYYTGIMENEGRKRKNYRVIHRPTDLPDKDGRCTYGQLSKEVMALLDENG</sequence>
<feature type="non-terminal residue" evidence="1">
    <location>
        <position position="1"/>
    </location>
</feature>
<dbReference type="Proteomes" id="UP001469749">
    <property type="component" value="Unassembled WGS sequence"/>
</dbReference>
<gene>
    <name evidence="1" type="ORF">WMO25_15255</name>
</gene>
<dbReference type="EMBL" id="JBBMEK010000265">
    <property type="protein sequence ID" value="MEQ2366420.1"/>
    <property type="molecule type" value="Genomic_DNA"/>
</dbReference>
<comment type="caution">
    <text evidence="1">The sequence shown here is derived from an EMBL/GenBank/DDBJ whole genome shotgun (WGS) entry which is preliminary data.</text>
</comment>
<proteinExistence type="predicted"/>
<reference evidence="1 2" key="1">
    <citation type="submission" date="2024-03" db="EMBL/GenBank/DDBJ databases">
        <title>Human intestinal bacterial collection.</title>
        <authorList>
            <person name="Pauvert C."/>
            <person name="Hitch T.C.A."/>
            <person name="Clavel T."/>
        </authorList>
    </citation>
    <scope>NUCLEOTIDE SEQUENCE [LARGE SCALE GENOMIC DNA]</scope>
    <source>
        <strain evidence="1 2">CLA-AA-H190</strain>
    </source>
</reference>
<evidence type="ECO:0000313" key="2">
    <source>
        <dbReference type="Proteomes" id="UP001469749"/>
    </source>
</evidence>
<name>A0ABV1B8Y7_9FIRM</name>
<organism evidence="1 2">
    <name type="scientific">Coprococcus intestinihominis</name>
    <dbReference type="NCBI Taxonomy" id="3133154"/>
    <lineage>
        <taxon>Bacteria</taxon>
        <taxon>Bacillati</taxon>
        <taxon>Bacillota</taxon>
        <taxon>Clostridia</taxon>
        <taxon>Lachnospirales</taxon>
        <taxon>Lachnospiraceae</taxon>
        <taxon>Coprococcus</taxon>
    </lineage>
</organism>
<evidence type="ECO:0000313" key="1">
    <source>
        <dbReference type="EMBL" id="MEQ2366420.1"/>
    </source>
</evidence>
<keyword evidence="2" id="KW-1185">Reference proteome</keyword>